<organism evidence="1 2">
    <name type="scientific">Paraburkholderia antibiotica</name>
    <dbReference type="NCBI Taxonomy" id="2728839"/>
    <lineage>
        <taxon>Bacteria</taxon>
        <taxon>Pseudomonadati</taxon>
        <taxon>Pseudomonadota</taxon>
        <taxon>Betaproteobacteria</taxon>
        <taxon>Burkholderiales</taxon>
        <taxon>Burkholderiaceae</taxon>
        <taxon>Paraburkholderia</taxon>
    </lineage>
</organism>
<accession>A0A7X9X5G9</accession>
<sequence>MKRRQVRKAARRVRYERRDDAALLDDGFEAFSCAPRDVQRDLLWLASVMAQEISELTLQQLEPATLAG</sequence>
<dbReference type="Proteomes" id="UP000583127">
    <property type="component" value="Unassembled WGS sequence"/>
</dbReference>
<protein>
    <submittedName>
        <fullName evidence="1">Uncharacterized protein</fullName>
    </submittedName>
</protein>
<gene>
    <name evidence="1" type="ORF">HHL14_13250</name>
</gene>
<comment type="caution">
    <text evidence="1">The sequence shown here is derived from an EMBL/GenBank/DDBJ whole genome shotgun (WGS) entry which is preliminary data.</text>
</comment>
<dbReference type="RefSeq" id="WP_169498059.1">
    <property type="nucleotide sequence ID" value="NZ_JABBFZ010000006.1"/>
</dbReference>
<name>A0A7X9X5G9_9BURK</name>
<dbReference type="EMBL" id="JABBFZ010000006">
    <property type="protein sequence ID" value="NML31801.1"/>
    <property type="molecule type" value="Genomic_DNA"/>
</dbReference>
<dbReference type="AlphaFoldDB" id="A0A7X9X5G9"/>
<reference evidence="1 2" key="1">
    <citation type="submission" date="2020-04" db="EMBL/GenBank/DDBJ databases">
        <title>Paraburkholderia sp. G-4-1-8 isolated from soil.</title>
        <authorList>
            <person name="Dahal R.H."/>
        </authorList>
    </citation>
    <scope>NUCLEOTIDE SEQUENCE [LARGE SCALE GENOMIC DNA]</scope>
    <source>
        <strain evidence="1 2">G-4-1-8</strain>
    </source>
</reference>
<evidence type="ECO:0000313" key="2">
    <source>
        <dbReference type="Proteomes" id="UP000583127"/>
    </source>
</evidence>
<proteinExistence type="predicted"/>
<evidence type="ECO:0000313" key="1">
    <source>
        <dbReference type="EMBL" id="NML31801.1"/>
    </source>
</evidence>
<keyword evidence="2" id="KW-1185">Reference proteome</keyword>